<gene>
    <name evidence="2" type="ORF">IQ247_05165</name>
</gene>
<evidence type="ECO:0000313" key="3">
    <source>
        <dbReference type="Proteomes" id="UP000620559"/>
    </source>
</evidence>
<name>A0A8J7EXV1_9CYAN</name>
<dbReference type="Gene3D" id="2.60.120.1140">
    <property type="entry name" value="Protein of unknown function DUF192"/>
    <property type="match status" value="1"/>
</dbReference>
<dbReference type="Proteomes" id="UP000620559">
    <property type="component" value="Unassembled WGS sequence"/>
</dbReference>
<keyword evidence="1" id="KW-0732">Signal</keyword>
<organism evidence="2 3">
    <name type="scientific">Plectonema cf. radiosum LEGE 06105</name>
    <dbReference type="NCBI Taxonomy" id="945769"/>
    <lineage>
        <taxon>Bacteria</taxon>
        <taxon>Bacillati</taxon>
        <taxon>Cyanobacteriota</taxon>
        <taxon>Cyanophyceae</taxon>
        <taxon>Oscillatoriophycideae</taxon>
        <taxon>Oscillatoriales</taxon>
        <taxon>Microcoleaceae</taxon>
        <taxon>Plectonema</taxon>
    </lineage>
</organism>
<feature type="chain" id="PRO_5035221010" evidence="1">
    <location>
        <begin position="31"/>
        <end position="177"/>
    </location>
</feature>
<dbReference type="PROSITE" id="PS51257">
    <property type="entry name" value="PROKAR_LIPOPROTEIN"/>
    <property type="match status" value="1"/>
</dbReference>
<feature type="signal peptide" evidence="1">
    <location>
        <begin position="1"/>
        <end position="30"/>
    </location>
</feature>
<reference evidence="2" key="1">
    <citation type="submission" date="2020-10" db="EMBL/GenBank/DDBJ databases">
        <authorList>
            <person name="Castelo-Branco R."/>
            <person name="Eusebio N."/>
            <person name="Adriana R."/>
            <person name="Vieira A."/>
            <person name="Brugerolle De Fraissinette N."/>
            <person name="Rezende De Castro R."/>
            <person name="Schneider M.P."/>
            <person name="Vasconcelos V."/>
            <person name="Leao P.N."/>
        </authorList>
    </citation>
    <scope>NUCLEOTIDE SEQUENCE</scope>
    <source>
        <strain evidence="2">LEGE 06105</strain>
    </source>
</reference>
<evidence type="ECO:0000313" key="2">
    <source>
        <dbReference type="EMBL" id="MBE9212106.1"/>
    </source>
</evidence>
<dbReference type="RefSeq" id="WP_193917728.1">
    <property type="nucleotide sequence ID" value="NZ_JADEWL010000010.1"/>
</dbReference>
<dbReference type="Pfam" id="PF02643">
    <property type="entry name" value="DUF192"/>
    <property type="match status" value="1"/>
</dbReference>
<proteinExistence type="predicted"/>
<dbReference type="EMBL" id="JADEWL010000010">
    <property type="protein sequence ID" value="MBE9212106.1"/>
    <property type="molecule type" value="Genomic_DNA"/>
</dbReference>
<dbReference type="PANTHER" id="PTHR37953">
    <property type="entry name" value="UPF0127 PROTEIN MJ1496"/>
    <property type="match status" value="1"/>
</dbReference>
<dbReference type="PANTHER" id="PTHR37953:SF1">
    <property type="entry name" value="UPF0127 PROTEIN MJ1496"/>
    <property type="match status" value="1"/>
</dbReference>
<comment type="caution">
    <text evidence="2">The sequence shown here is derived from an EMBL/GenBank/DDBJ whole genome shotgun (WGS) entry which is preliminary data.</text>
</comment>
<sequence>MIKNYIKSWRRLLPIVIGFLLVSCFQQTPAKSPDITVSTTPTAVKNLGQELPISAVATTPNGTQIQLEVAQTPQQQAMGLMYRPTLPDNRGMLFDFASPQAVSFWMKNVPVPLDMVFLRKGVVQYIASSVPPCTEEPCPTYGPKTLIDQVIELRSRRAAELNLKIGDKVIINDTITK</sequence>
<keyword evidence="3" id="KW-1185">Reference proteome</keyword>
<dbReference type="InterPro" id="IPR003795">
    <property type="entry name" value="DUF192"/>
</dbReference>
<accession>A0A8J7EXV1</accession>
<protein>
    <submittedName>
        <fullName evidence="2">DUF192 domain-containing protein</fullName>
    </submittedName>
</protein>
<evidence type="ECO:0000256" key="1">
    <source>
        <dbReference type="SAM" id="SignalP"/>
    </source>
</evidence>
<dbReference type="InterPro" id="IPR038695">
    <property type="entry name" value="Saro_0823-like_sf"/>
</dbReference>
<dbReference type="AlphaFoldDB" id="A0A8J7EXV1"/>